<feature type="transmembrane region" description="Helical" evidence="9">
    <location>
        <begin position="369"/>
        <end position="392"/>
    </location>
</feature>
<feature type="transmembrane region" description="Helical" evidence="9">
    <location>
        <begin position="149"/>
        <end position="170"/>
    </location>
</feature>
<dbReference type="RefSeq" id="WP_380428992.1">
    <property type="nucleotide sequence ID" value="NZ_JBHSAC010000001.1"/>
</dbReference>
<dbReference type="PANTHER" id="PTHR43562:SF1">
    <property type="entry name" value="NA(+)_H(+) ANTIPORTER YJBQ-RELATED"/>
    <property type="match status" value="1"/>
</dbReference>
<sequence length="516" mass="57037">MTETFISLTIITLLAALTPMLVRLIPKQVVPEPVILIAAGAILGPNVLDIINSDNEALKLLSDLGCAFLFLLAGYEIDPKVITGKEGKKGLSTWVVTFVIGLVVAFIMPDIASGKQGLIATALLFTTTALGTLMPILEERSLTGTHIGNLVIAYGTWGEVATVIAMAILLSARSTWQTAAILGGLLLICIWLAGLGNRAVQRGGALYNFLKSKADTKAQMTVRITILLMIVLVAFSSIFDLDIVLGAFAAGFVLRFVIPESSHMLEKKLNGLAHGFLIPLFFVISGCGINLLAVAERPMLLLMFILALVLIRTIPIVISLSLEKDPQERLSLHNRFSVAFYCTTALPLIVGITGIAVHDDFMSSEVASVLIAAGAISVFLMPYLGALTYRVVDAEPFGAFREIFQSPRDLSTIVHKHLEQERVRAKQYQDYTAAKIAWSIDAIEDQKEREELLDLLRSQRQEVQNFHDEQLERRKDLYNQHKEAAQALYQKYHDDALPDDYLYRLLGKQYYQREDY</sequence>
<keyword evidence="7" id="KW-0406">Ion transport</keyword>
<evidence type="ECO:0000313" key="11">
    <source>
        <dbReference type="EMBL" id="MFC3931253.1"/>
    </source>
</evidence>
<feature type="transmembrane region" description="Helical" evidence="9">
    <location>
        <begin position="6"/>
        <end position="22"/>
    </location>
</feature>
<comment type="subcellular location">
    <subcellularLocation>
        <location evidence="1">Membrane</location>
        <topology evidence="1">Multi-pass membrane protein</topology>
    </subcellularLocation>
</comment>
<dbReference type="InterPro" id="IPR006153">
    <property type="entry name" value="Cation/H_exchanger_TM"/>
</dbReference>
<proteinExistence type="inferred from homology"/>
<feature type="transmembrane region" description="Helical" evidence="9">
    <location>
        <begin position="118"/>
        <end position="137"/>
    </location>
</feature>
<feature type="transmembrane region" description="Helical" evidence="9">
    <location>
        <begin position="299"/>
        <end position="318"/>
    </location>
</feature>
<evidence type="ECO:0000256" key="2">
    <source>
        <dbReference type="ARBA" id="ARBA00005551"/>
    </source>
</evidence>
<evidence type="ECO:0000256" key="7">
    <source>
        <dbReference type="ARBA" id="ARBA00023065"/>
    </source>
</evidence>
<comment type="caution">
    <text evidence="11">The sequence shown here is derived from an EMBL/GenBank/DDBJ whole genome shotgun (WGS) entry which is preliminary data.</text>
</comment>
<feature type="transmembrane region" description="Helical" evidence="9">
    <location>
        <begin position="271"/>
        <end position="293"/>
    </location>
</feature>
<feature type="transmembrane region" description="Helical" evidence="9">
    <location>
        <begin position="243"/>
        <end position="259"/>
    </location>
</feature>
<feature type="domain" description="Cation/H+ exchanger transmembrane" evidence="10">
    <location>
        <begin position="13"/>
        <end position="382"/>
    </location>
</feature>
<feature type="transmembrane region" description="Helical" evidence="9">
    <location>
        <begin position="338"/>
        <end position="357"/>
    </location>
</feature>
<feature type="transmembrane region" description="Helical" evidence="9">
    <location>
        <begin position="34"/>
        <end position="51"/>
    </location>
</feature>
<evidence type="ECO:0000256" key="8">
    <source>
        <dbReference type="ARBA" id="ARBA00023136"/>
    </source>
</evidence>
<feature type="transmembrane region" description="Helical" evidence="9">
    <location>
        <begin position="57"/>
        <end position="78"/>
    </location>
</feature>
<evidence type="ECO:0000256" key="3">
    <source>
        <dbReference type="ARBA" id="ARBA00022448"/>
    </source>
</evidence>
<evidence type="ECO:0000256" key="1">
    <source>
        <dbReference type="ARBA" id="ARBA00004141"/>
    </source>
</evidence>
<dbReference type="Gene3D" id="1.20.1530.20">
    <property type="match status" value="1"/>
</dbReference>
<keyword evidence="4" id="KW-0050">Antiport</keyword>
<accession>A0ABV8CYU5</accession>
<keyword evidence="3" id="KW-0813">Transport</keyword>
<evidence type="ECO:0000259" key="10">
    <source>
        <dbReference type="Pfam" id="PF00999"/>
    </source>
</evidence>
<feature type="transmembrane region" description="Helical" evidence="9">
    <location>
        <begin position="176"/>
        <end position="200"/>
    </location>
</feature>
<evidence type="ECO:0000256" key="6">
    <source>
        <dbReference type="ARBA" id="ARBA00022989"/>
    </source>
</evidence>
<keyword evidence="5 9" id="KW-0812">Transmembrane</keyword>
<evidence type="ECO:0000256" key="4">
    <source>
        <dbReference type="ARBA" id="ARBA00022449"/>
    </source>
</evidence>
<dbReference type="InterPro" id="IPR038770">
    <property type="entry name" value="Na+/solute_symporter_sf"/>
</dbReference>
<evidence type="ECO:0000313" key="12">
    <source>
        <dbReference type="Proteomes" id="UP001595901"/>
    </source>
</evidence>
<gene>
    <name evidence="11" type="ORF">ACFOSE_00210</name>
</gene>
<dbReference type="Proteomes" id="UP001595901">
    <property type="component" value="Unassembled WGS sequence"/>
</dbReference>
<organism evidence="11 12">
    <name type="scientific">Streptococcus dentapri</name>
    <dbReference type="NCBI Taxonomy" id="573564"/>
    <lineage>
        <taxon>Bacteria</taxon>
        <taxon>Bacillati</taxon>
        <taxon>Bacillota</taxon>
        <taxon>Bacilli</taxon>
        <taxon>Lactobacillales</taxon>
        <taxon>Streptococcaceae</taxon>
        <taxon>Streptococcus</taxon>
    </lineage>
</organism>
<dbReference type="PANTHER" id="PTHR43562">
    <property type="entry name" value="NAPA-TYPE SODIUM/HYDROGEN ANTIPORTER"/>
    <property type="match status" value="1"/>
</dbReference>
<feature type="transmembrane region" description="Helical" evidence="9">
    <location>
        <begin position="220"/>
        <end position="237"/>
    </location>
</feature>
<evidence type="ECO:0000256" key="9">
    <source>
        <dbReference type="SAM" id="Phobius"/>
    </source>
</evidence>
<dbReference type="EMBL" id="JBHSAC010000001">
    <property type="protein sequence ID" value="MFC3931253.1"/>
    <property type="molecule type" value="Genomic_DNA"/>
</dbReference>
<name>A0ABV8CYU5_9STRE</name>
<keyword evidence="12" id="KW-1185">Reference proteome</keyword>
<keyword evidence="6 9" id="KW-1133">Transmembrane helix</keyword>
<dbReference type="Pfam" id="PF00999">
    <property type="entry name" value="Na_H_Exchanger"/>
    <property type="match status" value="1"/>
</dbReference>
<protein>
    <submittedName>
        <fullName evidence="11">Cation:proton antiporter</fullName>
    </submittedName>
</protein>
<comment type="similarity">
    <text evidence="2">Belongs to the monovalent cation:proton antiporter 2 (CPA2) transporter (TC 2.A.37) family.</text>
</comment>
<feature type="transmembrane region" description="Helical" evidence="9">
    <location>
        <begin position="90"/>
        <end position="112"/>
    </location>
</feature>
<evidence type="ECO:0000256" key="5">
    <source>
        <dbReference type="ARBA" id="ARBA00022692"/>
    </source>
</evidence>
<keyword evidence="8 9" id="KW-0472">Membrane</keyword>
<reference evidence="12" key="1">
    <citation type="journal article" date="2019" name="Int. J. Syst. Evol. Microbiol.">
        <title>The Global Catalogue of Microorganisms (GCM) 10K type strain sequencing project: providing services to taxonomists for standard genome sequencing and annotation.</title>
        <authorList>
            <consortium name="The Broad Institute Genomics Platform"/>
            <consortium name="The Broad Institute Genome Sequencing Center for Infectious Disease"/>
            <person name="Wu L."/>
            <person name="Ma J."/>
        </authorList>
    </citation>
    <scope>NUCLEOTIDE SEQUENCE [LARGE SCALE GENOMIC DNA]</scope>
    <source>
        <strain evidence="12">CCUG 58728</strain>
    </source>
</reference>